<proteinExistence type="predicted"/>
<sequence>MDALSSPPPTPPFLDSGDNEQYERDQQQLQHHLKRVDSSLNALSLGFLAAALLVSAFLVVALLERFLHRRLQPATSFPAAALDTPSAIEVSQPLPFTQNTNALLTDKLCLSGVSVLMPGQDIPTFIARPAPFIPHQAIDGIERADSTGT</sequence>
<organism evidence="2 3">
    <name type="scientific">Adiantum capillus-veneris</name>
    <name type="common">Maidenhair fern</name>
    <dbReference type="NCBI Taxonomy" id="13818"/>
    <lineage>
        <taxon>Eukaryota</taxon>
        <taxon>Viridiplantae</taxon>
        <taxon>Streptophyta</taxon>
        <taxon>Embryophyta</taxon>
        <taxon>Tracheophyta</taxon>
        <taxon>Polypodiopsida</taxon>
        <taxon>Polypodiidae</taxon>
        <taxon>Polypodiales</taxon>
        <taxon>Pteridineae</taxon>
        <taxon>Pteridaceae</taxon>
        <taxon>Vittarioideae</taxon>
        <taxon>Adiantum</taxon>
    </lineage>
</organism>
<evidence type="ECO:0000256" key="1">
    <source>
        <dbReference type="SAM" id="Phobius"/>
    </source>
</evidence>
<comment type="caution">
    <text evidence="2">The sequence shown here is derived from an EMBL/GenBank/DDBJ whole genome shotgun (WGS) entry which is preliminary data.</text>
</comment>
<gene>
    <name evidence="2" type="ORF">GOP47_0002877</name>
</gene>
<dbReference type="AlphaFoldDB" id="A0A9D4VBQ1"/>
<keyword evidence="1" id="KW-1133">Transmembrane helix</keyword>
<dbReference type="OrthoDB" id="770781at2759"/>
<accession>A0A9D4VBQ1</accession>
<feature type="transmembrane region" description="Helical" evidence="1">
    <location>
        <begin position="42"/>
        <end position="63"/>
    </location>
</feature>
<dbReference type="PANTHER" id="PTHR33728:SF21">
    <property type="entry name" value="TRANSMEMBRANE PROTEIN"/>
    <property type="match status" value="1"/>
</dbReference>
<name>A0A9D4VBQ1_ADICA</name>
<evidence type="ECO:0000313" key="2">
    <source>
        <dbReference type="EMBL" id="KAI5083134.1"/>
    </source>
</evidence>
<keyword evidence="1" id="KW-0472">Membrane</keyword>
<evidence type="ECO:0000313" key="3">
    <source>
        <dbReference type="Proteomes" id="UP000886520"/>
    </source>
</evidence>
<keyword evidence="3" id="KW-1185">Reference proteome</keyword>
<keyword evidence="1" id="KW-0812">Transmembrane</keyword>
<dbReference type="PANTHER" id="PTHR33728">
    <property type="entry name" value="CTTNBP 2 AMINO-TERMINAL-LIKE PROTEIN"/>
    <property type="match status" value="1"/>
</dbReference>
<protein>
    <submittedName>
        <fullName evidence="2">Uncharacterized protein</fullName>
    </submittedName>
</protein>
<dbReference type="EMBL" id="JABFUD020000002">
    <property type="protein sequence ID" value="KAI5083134.1"/>
    <property type="molecule type" value="Genomic_DNA"/>
</dbReference>
<dbReference type="Proteomes" id="UP000886520">
    <property type="component" value="Chromosome 3"/>
</dbReference>
<reference evidence="2" key="1">
    <citation type="submission" date="2021-01" db="EMBL/GenBank/DDBJ databases">
        <title>Adiantum capillus-veneris genome.</title>
        <authorList>
            <person name="Fang Y."/>
            <person name="Liao Q."/>
        </authorList>
    </citation>
    <scope>NUCLEOTIDE SEQUENCE</scope>
    <source>
        <strain evidence="2">H3</strain>
        <tissue evidence="2">Leaf</tissue>
    </source>
</reference>